<dbReference type="SUPFAM" id="SSF46785">
    <property type="entry name" value="Winged helix' DNA-binding domain"/>
    <property type="match status" value="1"/>
</dbReference>
<evidence type="ECO:0000313" key="6">
    <source>
        <dbReference type="Proteomes" id="UP000679749"/>
    </source>
</evidence>
<dbReference type="RefSeq" id="WP_213118983.1">
    <property type="nucleotide sequence ID" value="NZ_JAGYPF010000004.1"/>
</dbReference>
<evidence type="ECO:0000256" key="3">
    <source>
        <dbReference type="ARBA" id="ARBA00023163"/>
    </source>
</evidence>
<keyword evidence="6" id="KW-1185">Reference proteome</keyword>
<dbReference type="PROSITE" id="PS50995">
    <property type="entry name" value="HTH_MARR_2"/>
    <property type="match status" value="1"/>
</dbReference>
<accession>A0A942U6U0</accession>
<dbReference type="InterPro" id="IPR036388">
    <property type="entry name" value="WH-like_DNA-bd_sf"/>
</dbReference>
<dbReference type="InterPro" id="IPR000835">
    <property type="entry name" value="HTH_MarR-typ"/>
</dbReference>
<dbReference type="GO" id="GO:0003677">
    <property type="term" value="F:DNA binding"/>
    <property type="evidence" value="ECO:0007669"/>
    <property type="project" value="UniProtKB-KW"/>
</dbReference>
<gene>
    <name evidence="5" type="ORF">KHA99_18525</name>
</gene>
<evidence type="ECO:0000259" key="4">
    <source>
        <dbReference type="PROSITE" id="PS50995"/>
    </source>
</evidence>
<dbReference type="PANTHER" id="PTHR33164">
    <property type="entry name" value="TRANSCRIPTIONAL REGULATOR, MARR FAMILY"/>
    <property type="match status" value="1"/>
</dbReference>
<sequence>MKTAYNSEILNSFSDISKLLFKVSKKDADKNGLTVVQLKALYKISQRPNLGLVELAEILKLTNSTVSGVVDRLVHSGFVERRNPPHDRRAITIHLTEKGEEKLEQAILNESELVQKLNKIKQLPEEDIQQLLRIHKQIQDILSE</sequence>
<reference evidence="5" key="1">
    <citation type="submission" date="2021-05" db="EMBL/GenBank/DDBJ databases">
        <title>Novel Bacillus species.</title>
        <authorList>
            <person name="Liu G."/>
        </authorList>
    </citation>
    <scope>NUCLEOTIDE SEQUENCE</scope>
    <source>
        <strain evidence="5">FJAT-49825</strain>
    </source>
</reference>
<keyword evidence="1" id="KW-0805">Transcription regulation</keyword>
<evidence type="ECO:0000256" key="2">
    <source>
        <dbReference type="ARBA" id="ARBA00023125"/>
    </source>
</evidence>
<name>A0A942U6U0_9BACI</name>
<dbReference type="PANTHER" id="PTHR33164:SF43">
    <property type="entry name" value="HTH-TYPE TRANSCRIPTIONAL REPRESSOR YETL"/>
    <property type="match status" value="1"/>
</dbReference>
<dbReference type="PROSITE" id="PS01117">
    <property type="entry name" value="HTH_MARR_1"/>
    <property type="match status" value="1"/>
</dbReference>
<dbReference type="EMBL" id="JAGYPF010000004">
    <property type="protein sequence ID" value="MBS4214445.1"/>
    <property type="molecule type" value="Genomic_DNA"/>
</dbReference>
<protein>
    <submittedName>
        <fullName evidence="5">MarR family transcriptional regulator</fullName>
    </submittedName>
</protein>
<dbReference type="Gene3D" id="1.10.10.10">
    <property type="entry name" value="Winged helix-like DNA-binding domain superfamily/Winged helix DNA-binding domain"/>
    <property type="match status" value="1"/>
</dbReference>
<dbReference type="GO" id="GO:0003700">
    <property type="term" value="F:DNA-binding transcription factor activity"/>
    <property type="evidence" value="ECO:0007669"/>
    <property type="project" value="InterPro"/>
</dbReference>
<evidence type="ECO:0000256" key="1">
    <source>
        <dbReference type="ARBA" id="ARBA00023015"/>
    </source>
</evidence>
<dbReference type="InterPro" id="IPR036390">
    <property type="entry name" value="WH_DNA-bd_sf"/>
</dbReference>
<keyword evidence="2" id="KW-0238">DNA-binding</keyword>
<dbReference type="PRINTS" id="PR00598">
    <property type="entry name" value="HTHMARR"/>
</dbReference>
<dbReference type="InterPro" id="IPR023187">
    <property type="entry name" value="Tscrpt_reg_MarR-type_CS"/>
</dbReference>
<organism evidence="5 6">
    <name type="scientific">Neobacillus rhizophilus</name>
    <dbReference type="NCBI Taxonomy" id="2833579"/>
    <lineage>
        <taxon>Bacteria</taxon>
        <taxon>Bacillati</taxon>
        <taxon>Bacillota</taxon>
        <taxon>Bacilli</taxon>
        <taxon>Bacillales</taxon>
        <taxon>Bacillaceae</taxon>
        <taxon>Neobacillus</taxon>
    </lineage>
</organism>
<evidence type="ECO:0000313" key="5">
    <source>
        <dbReference type="EMBL" id="MBS4214445.1"/>
    </source>
</evidence>
<dbReference type="InterPro" id="IPR039422">
    <property type="entry name" value="MarR/SlyA-like"/>
</dbReference>
<proteinExistence type="predicted"/>
<feature type="domain" description="HTH marR-type" evidence="4">
    <location>
        <begin position="6"/>
        <end position="140"/>
    </location>
</feature>
<dbReference type="Proteomes" id="UP000679749">
    <property type="component" value="Unassembled WGS sequence"/>
</dbReference>
<comment type="caution">
    <text evidence="5">The sequence shown here is derived from an EMBL/GenBank/DDBJ whole genome shotgun (WGS) entry which is preliminary data.</text>
</comment>
<dbReference type="AlphaFoldDB" id="A0A942U6U0"/>
<dbReference type="GO" id="GO:0006950">
    <property type="term" value="P:response to stress"/>
    <property type="evidence" value="ECO:0007669"/>
    <property type="project" value="TreeGrafter"/>
</dbReference>
<keyword evidence="3" id="KW-0804">Transcription</keyword>
<dbReference type="Pfam" id="PF01047">
    <property type="entry name" value="MarR"/>
    <property type="match status" value="1"/>
</dbReference>
<dbReference type="SMART" id="SM00347">
    <property type="entry name" value="HTH_MARR"/>
    <property type="match status" value="1"/>
</dbReference>